<evidence type="ECO:0000313" key="2">
    <source>
        <dbReference type="Proteomes" id="UP000002424"/>
    </source>
</evidence>
<dbReference type="AlphaFoldDB" id="C1DF49"/>
<dbReference type="HOGENOM" id="CLU_045945_4_2_6"/>
<dbReference type="eggNOG" id="COG0789">
    <property type="taxonomic scope" value="Bacteria"/>
</dbReference>
<organism evidence="1 2">
    <name type="scientific">Azotobacter vinelandii (strain DJ / ATCC BAA-1303)</name>
    <dbReference type="NCBI Taxonomy" id="322710"/>
    <lineage>
        <taxon>Bacteria</taxon>
        <taxon>Pseudomonadati</taxon>
        <taxon>Pseudomonadota</taxon>
        <taxon>Gammaproteobacteria</taxon>
        <taxon>Pseudomonadales</taxon>
        <taxon>Pseudomonadaceae</taxon>
        <taxon>Azotobacter</taxon>
    </lineage>
</organism>
<reference evidence="1 2" key="1">
    <citation type="journal article" date="2009" name="J. Bacteriol.">
        <title>Genome sequence of Azotobacter vinelandii, an obligate aerobe specialized to support diverse anaerobic metabolic processes.</title>
        <authorList>
            <person name="Setubal J.C."/>
            <person name="dos Santos P."/>
            <person name="Goldman B.S."/>
            <person name="Ertesvag H."/>
            <person name="Espin G."/>
            <person name="Rubio L.M."/>
            <person name="Valla S."/>
            <person name="Almeida N.F."/>
            <person name="Balasubramanian D."/>
            <person name="Cromes L."/>
            <person name="Curatti L."/>
            <person name="Du Z."/>
            <person name="Godsy E."/>
            <person name="Goodner B."/>
            <person name="Hellner-Burris K."/>
            <person name="Hernandez J.A."/>
            <person name="Houmiel K."/>
            <person name="Imperial J."/>
            <person name="Kennedy C."/>
            <person name="Larson T.J."/>
            <person name="Latreille P."/>
            <person name="Ligon L.S."/>
            <person name="Lu J."/>
            <person name="Maerk M."/>
            <person name="Miller N.M."/>
            <person name="Norton S."/>
            <person name="O'Carroll I.P."/>
            <person name="Paulsen I."/>
            <person name="Raulfs E.C."/>
            <person name="Roemer R."/>
            <person name="Rosser J."/>
            <person name="Segura D."/>
            <person name="Slater S."/>
            <person name="Stricklin S.L."/>
            <person name="Studholme D.J."/>
            <person name="Sun J."/>
            <person name="Viana C.J."/>
            <person name="Wallin E."/>
            <person name="Wang B."/>
            <person name="Wheeler C."/>
            <person name="Zhu H."/>
            <person name="Dean D.R."/>
            <person name="Dixon R."/>
            <person name="Wood D."/>
        </authorList>
    </citation>
    <scope>NUCLEOTIDE SEQUENCE [LARGE SCALE GENOMIC DNA]</scope>
    <source>
        <strain evidence="2">DJ / ATCC BAA-1303</strain>
    </source>
</reference>
<dbReference type="Proteomes" id="UP000002424">
    <property type="component" value="Chromosome"/>
</dbReference>
<protein>
    <submittedName>
        <fullName evidence="1">Transcriptional regulator, MerR family</fullName>
    </submittedName>
</protein>
<dbReference type="EMBL" id="CP001157">
    <property type="protein sequence ID" value="ACO78252.1"/>
    <property type="molecule type" value="Genomic_DNA"/>
</dbReference>
<dbReference type="EnsemblBacteria" id="ACO78252">
    <property type="protein sequence ID" value="ACO78252"/>
    <property type="gene ID" value="Avin_20490"/>
</dbReference>
<gene>
    <name evidence="1" type="ordered locus">Avin_20490</name>
</gene>
<dbReference type="STRING" id="322710.Avin_20490"/>
<evidence type="ECO:0000313" key="1">
    <source>
        <dbReference type="EMBL" id="ACO78252.1"/>
    </source>
</evidence>
<sequence>MIRHIRALLYEQGFTIGGARLRLSGDEAREETTQYRQLIRQTIAELEDVLQVLRK</sequence>
<name>C1DF49_AZOVD</name>
<keyword evidence="2" id="KW-1185">Reference proteome</keyword>
<dbReference type="KEGG" id="avn:Avin_20490"/>
<proteinExistence type="predicted"/>
<accession>C1DF49</accession>